<reference evidence="2 3" key="1">
    <citation type="submission" date="2020-08" db="EMBL/GenBank/DDBJ databases">
        <title>Genomic Encyclopedia of Type Strains, Phase IV (KMG-IV): sequencing the most valuable type-strain genomes for metagenomic binning, comparative biology and taxonomic classification.</title>
        <authorList>
            <person name="Goeker M."/>
        </authorList>
    </citation>
    <scope>NUCLEOTIDE SEQUENCE [LARGE SCALE GENOMIC DNA]</scope>
    <source>
        <strain evidence="2 3">DSM 23240</strain>
    </source>
</reference>
<feature type="transmembrane region" description="Helical" evidence="1">
    <location>
        <begin position="52"/>
        <end position="72"/>
    </location>
</feature>
<evidence type="ECO:0000256" key="1">
    <source>
        <dbReference type="SAM" id="Phobius"/>
    </source>
</evidence>
<proteinExistence type="predicted"/>
<accession>A0A840RPA2</accession>
<dbReference type="AlphaFoldDB" id="A0A840RPA2"/>
<name>A0A840RPA2_9BURK</name>
<keyword evidence="3" id="KW-1185">Reference proteome</keyword>
<evidence type="ECO:0000313" key="3">
    <source>
        <dbReference type="Proteomes" id="UP000571084"/>
    </source>
</evidence>
<dbReference type="EMBL" id="JACHHQ010000001">
    <property type="protein sequence ID" value="MBB5198952.1"/>
    <property type="molecule type" value="Genomic_DNA"/>
</dbReference>
<comment type="caution">
    <text evidence="2">The sequence shown here is derived from an EMBL/GenBank/DDBJ whole genome shotgun (WGS) entry which is preliminary data.</text>
</comment>
<keyword evidence="1" id="KW-0812">Transmembrane</keyword>
<dbReference type="Proteomes" id="UP000571084">
    <property type="component" value="Unassembled WGS sequence"/>
</dbReference>
<keyword evidence="1" id="KW-1133">Transmembrane helix</keyword>
<evidence type="ECO:0000313" key="2">
    <source>
        <dbReference type="EMBL" id="MBB5198952.1"/>
    </source>
</evidence>
<sequence length="83" mass="8833">MSTCAVAVQQADGSYLLQVDPTVTDVSSCTYVVQSGADIAGSLLLMSANDGATYSLAIFSVWVTAWAFRMFVRTLNGDQNDSE</sequence>
<organism evidence="2 3">
    <name type="scientific">Glaciimonas immobilis</name>
    <dbReference type="NCBI Taxonomy" id="728004"/>
    <lineage>
        <taxon>Bacteria</taxon>
        <taxon>Pseudomonadati</taxon>
        <taxon>Pseudomonadota</taxon>
        <taxon>Betaproteobacteria</taxon>
        <taxon>Burkholderiales</taxon>
        <taxon>Oxalobacteraceae</taxon>
        <taxon>Glaciimonas</taxon>
    </lineage>
</organism>
<keyword evidence="1" id="KW-0472">Membrane</keyword>
<gene>
    <name evidence="2" type="ORF">HNR39_000762</name>
</gene>
<protein>
    <submittedName>
        <fullName evidence="2">Uncharacterized protein</fullName>
    </submittedName>
</protein>